<dbReference type="RefSeq" id="WP_260002632.1">
    <property type="nucleotide sequence ID" value="NZ_CP081078.1"/>
</dbReference>
<sequence>MIQIDTRYAHAELDFHYSVWWLLNLGVWKAEGPVGVVSSAVFRSGWCPCIGVLVQAGLIQKGRGPLKLRLLREYAERFDAATRACSARLGVQFDDYPNGSCGAASEILAEYLHASGFGVFAYVVGRDGVRSHAWLEQGRVIVDVTAGQFEGAPEPIIISTDQSWHERFRDRDVYPDGSFKSWGDQAQESAFAYSIILEELKRREQGSV</sequence>
<evidence type="ECO:0000313" key="2">
    <source>
        <dbReference type="Proteomes" id="UP001058184"/>
    </source>
</evidence>
<protein>
    <recommendedName>
        <fullName evidence="3">Microcin J25-processing protein McjB C-terminal domain-containing protein</fullName>
    </recommendedName>
</protein>
<name>A0ABY5WWE3_LEICA</name>
<dbReference type="EMBL" id="CP081078">
    <property type="protein sequence ID" value="UWQ58637.1"/>
    <property type="molecule type" value="Genomic_DNA"/>
</dbReference>
<keyword evidence="2" id="KW-1185">Reference proteome</keyword>
<evidence type="ECO:0000313" key="1">
    <source>
        <dbReference type="EMBL" id="UWQ58637.1"/>
    </source>
</evidence>
<gene>
    <name evidence="1" type="ORF">K3722_00440</name>
</gene>
<accession>A0ABY5WWE3</accession>
<dbReference type="Proteomes" id="UP001058184">
    <property type="component" value="Chromosome"/>
</dbReference>
<reference evidence="1" key="1">
    <citation type="submission" date="2021-08" db="EMBL/GenBank/DDBJ databases">
        <authorList>
            <person name="Nwanade C."/>
            <person name="Wang M."/>
            <person name="Masoudi A."/>
            <person name="Yu Z."/>
            <person name="Liu J."/>
        </authorList>
    </citation>
    <scope>NUCLEOTIDE SEQUENCE</scope>
    <source>
        <strain evidence="1">S141</strain>
    </source>
</reference>
<organism evidence="1 2">
    <name type="scientific">Leisingera caerulea</name>
    <name type="common">Phaeobacter caeruleus</name>
    <dbReference type="NCBI Taxonomy" id="506591"/>
    <lineage>
        <taxon>Bacteria</taxon>
        <taxon>Pseudomonadati</taxon>
        <taxon>Pseudomonadota</taxon>
        <taxon>Alphaproteobacteria</taxon>
        <taxon>Rhodobacterales</taxon>
        <taxon>Roseobacteraceae</taxon>
        <taxon>Leisingera</taxon>
    </lineage>
</organism>
<proteinExistence type="predicted"/>
<evidence type="ECO:0008006" key="3">
    <source>
        <dbReference type="Google" id="ProtNLM"/>
    </source>
</evidence>